<proteinExistence type="predicted"/>
<dbReference type="AlphaFoldDB" id="A0A0A9D0D8"/>
<accession>A0A0A9D0D8</accession>
<name>A0A0A9D0D8_ARUDO</name>
<reference evidence="1" key="1">
    <citation type="submission" date="2014-09" db="EMBL/GenBank/DDBJ databases">
        <authorList>
            <person name="Magalhaes I.L.F."/>
            <person name="Oliveira U."/>
            <person name="Santos F.R."/>
            <person name="Vidigal T.H.D.A."/>
            <person name="Brescovit A.D."/>
            <person name="Santos A.J."/>
        </authorList>
    </citation>
    <scope>NUCLEOTIDE SEQUENCE</scope>
    <source>
        <tissue evidence="1">Shoot tissue taken approximately 20 cm above the soil surface</tissue>
    </source>
</reference>
<organism evidence="1">
    <name type="scientific">Arundo donax</name>
    <name type="common">Giant reed</name>
    <name type="synonym">Donax arundinaceus</name>
    <dbReference type="NCBI Taxonomy" id="35708"/>
    <lineage>
        <taxon>Eukaryota</taxon>
        <taxon>Viridiplantae</taxon>
        <taxon>Streptophyta</taxon>
        <taxon>Embryophyta</taxon>
        <taxon>Tracheophyta</taxon>
        <taxon>Spermatophyta</taxon>
        <taxon>Magnoliopsida</taxon>
        <taxon>Liliopsida</taxon>
        <taxon>Poales</taxon>
        <taxon>Poaceae</taxon>
        <taxon>PACMAD clade</taxon>
        <taxon>Arundinoideae</taxon>
        <taxon>Arundineae</taxon>
        <taxon>Arundo</taxon>
    </lineage>
</organism>
<dbReference type="EMBL" id="GBRH01216579">
    <property type="protein sequence ID" value="JAD81316.1"/>
    <property type="molecule type" value="Transcribed_RNA"/>
</dbReference>
<reference evidence="1" key="2">
    <citation type="journal article" date="2015" name="Data Brief">
        <title>Shoot transcriptome of the giant reed, Arundo donax.</title>
        <authorList>
            <person name="Barrero R.A."/>
            <person name="Guerrero F.D."/>
            <person name="Moolhuijzen P."/>
            <person name="Goolsby J.A."/>
            <person name="Tidwell J."/>
            <person name="Bellgard S.E."/>
            <person name="Bellgard M.I."/>
        </authorList>
    </citation>
    <scope>NUCLEOTIDE SEQUENCE</scope>
    <source>
        <tissue evidence="1">Shoot tissue taken approximately 20 cm above the soil surface</tissue>
    </source>
</reference>
<protein>
    <submittedName>
        <fullName evidence="1">Uncharacterized protein</fullName>
    </submittedName>
</protein>
<evidence type="ECO:0000313" key="1">
    <source>
        <dbReference type="EMBL" id="JAD81316.1"/>
    </source>
</evidence>
<sequence length="38" mass="4478">MKIKYTHDLRTQPAIVFIFKDLRKIIVENGSMLLNSMI</sequence>